<keyword evidence="1" id="KW-0812">Transmembrane</keyword>
<dbReference type="InterPro" id="IPR008972">
    <property type="entry name" value="Cupredoxin"/>
</dbReference>
<comment type="caution">
    <text evidence="3">The sequence shown here is derived from an EMBL/GenBank/DDBJ whole genome shotgun (WGS) entry which is preliminary data.</text>
</comment>
<reference evidence="3 4" key="1">
    <citation type="journal article" date="2016" name="Nat. Commun.">
        <title>Thousands of microbial genomes shed light on interconnected biogeochemical processes in an aquifer system.</title>
        <authorList>
            <person name="Anantharaman K."/>
            <person name="Brown C.T."/>
            <person name="Hug L.A."/>
            <person name="Sharon I."/>
            <person name="Castelle C.J."/>
            <person name="Probst A.J."/>
            <person name="Thomas B.C."/>
            <person name="Singh A."/>
            <person name="Wilkins M.J."/>
            <person name="Karaoz U."/>
            <person name="Brodie E.L."/>
            <person name="Williams K.H."/>
            <person name="Hubbard S.S."/>
            <person name="Banfield J.F."/>
        </authorList>
    </citation>
    <scope>NUCLEOTIDE SEQUENCE [LARGE SCALE GENOMIC DNA]</scope>
</reference>
<evidence type="ECO:0000256" key="1">
    <source>
        <dbReference type="SAM" id="Phobius"/>
    </source>
</evidence>
<gene>
    <name evidence="3" type="ORF">A2777_04315</name>
</gene>
<name>A0A1F5Z4M8_9BACT</name>
<protein>
    <recommendedName>
        <fullName evidence="2">EfeO-type cupredoxin-like domain-containing protein</fullName>
    </recommendedName>
</protein>
<dbReference type="Proteomes" id="UP000177354">
    <property type="component" value="Unassembled WGS sequence"/>
</dbReference>
<feature type="transmembrane region" description="Helical" evidence="1">
    <location>
        <begin position="6"/>
        <end position="24"/>
    </location>
</feature>
<dbReference type="EMBL" id="MFJF01000012">
    <property type="protein sequence ID" value="OGG07062.1"/>
    <property type="molecule type" value="Genomic_DNA"/>
</dbReference>
<dbReference type="InterPro" id="IPR028096">
    <property type="entry name" value="EfeO_Cupredoxin"/>
</dbReference>
<dbReference type="Pfam" id="PF13473">
    <property type="entry name" value="Cupredoxin_1"/>
    <property type="match status" value="1"/>
</dbReference>
<feature type="domain" description="EfeO-type cupredoxin-like" evidence="2">
    <location>
        <begin position="16"/>
        <end position="119"/>
    </location>
</feature>
<keyword evidence="1" id="KW-1133">Transmembrane helix</keyword>
<dbReference type="AlphaFoldDB" id="A0A1F5Z4M8"/>
<evidence type="ECO:0000313" key="4">
    <source>
        <dbReference type="Proteomes" id="UP000177354"/>
    </source>
</evidence>
<evidence type="ECO:0000313" key="3">
    <source>
        <dbReference type="EMBL" id="OGG07062.1"/>
    </source>
</evidence>
<proteinExistence type="predicted"/>
<organism evidence="3 4">
    <name type="scientific">Candidatus Gottesmanbacteria bacterium RIFCSPHIGHO2_01_FULL_40_15</name>
    <dbReference type="NCBI Taxonomy" id="1798376"/>
    <lineage>
        <taxon>Bacteria</taxon>
        <taxon>Candidatus Gottesmaniibacteriota</taxon>
    </lineage>
</organism>
<dbReference type="SUPFAM" id="SSF49503">
    <property type="entry name" value="Cupredoxins"/>
    <property type="match status" value="1"/>
</dbReference>
<keyword evidence="1" id="KW-0472">Membrane</keyword>
<dbReference type="Gene3D" id="2.60.40.420">
    <property type="entry name" value="Cupredoxins - blue copper proteins"/>
    <property type="match status" value="1"/>
</dbReference>
<sequence length="121" mass="13629">MTPDQIIILLSGTLGIIFTYWFFFAGKDTVLEAAGPKVNIKVDGGYKPSVIKLIKDKPVELSILRSDPSDCLEEIVLPVWNIKKFLPLNKEINIKINPDKKGIFPFHCGMNMFHGKIIVED</sequence>
<accession>A0A1F5Z4M8</accession>
<evidence type="ECO:0000259" key="2">
    <source>
        <dbReference type="Pfam" id="PF13473"/>
    </source>
</evidence>